<dbReference type="EnsemblMetazoa" id="PPA28296.1">
    <property type="protein sequence ID" value="PPA28296.1"/>
    <property type="gene ID" value="WBGene00117850"/>
</dbReference>
<organism evidence="3 4">
    <name type="scientific">Pristionchus pacificus</name>
    <name type="common">Parasitic nematode worm</name>
    <dbReference type="NCBI Taxonomy" id="54126"/>
    <lineage>
        <taxon>Eukaryota</taxon>
        <taxon>Metazoa</taxon>
        <taxon>Ecdysozoa</taxon>
        <taxon>Nematoda</taxon>
        <taxon>Chromadorea</taxon>
        <taxon>Rhabditida</taxon>
        <taxon>Rhabditina</taxon>
        <taxon>Diplogasteromorpha</taxon>
        <taxon>Diplogasteroidea</taxon>
        <taxon>Neodiplogasteridae</taxon>
        <taxon>Pristionchus</taxon>
    </lineage>
</organism>
<evidence type="ECO:0000256" key="2">
    <source>
        <dbReference type="SAM" id="SignalP"/>
    </source>
</evidence>
<accession>A0A2A6B6B9</accession>
<feature type="signal peptide" evidence="2">
    <location>
        <begin position="1"/>
        <end position="19"/>
    </location>
</feature>
<feature type="compositionally biased region" description="Low complexity" evidence="1">
    <location>
        <begin position="352"/>
        <end position="387"/>
    </location>
</feature>
<evidence type="ECO:0000313" key="4">
    <source>
        <dbReference type="Proteomes" id="UP000005239"/>
    </source>
</evidence>
<dbReference type="PANTHER" id="PTHR31895:SF21">
    <property type="entry name" value="PRION-LIKE-(Q_N-RICH)-DOMAIN-BEARING PROTEIN"/>
    <property type="match status" value="1"/>
</dbReference>
<feature type="compositionally biased region" description="Low complexity" evidence="1">
    <location>
        <begin position="95"/>
        <end position="110"/>
    </location>
</feature>
<keyword evidence="4" id="KW-1185">Reference proteome</keyword>
<dbReference type="OrthoDB" id="5808079at2759"/>
<feature type="region of interest" description="Disordered" evidence="1">
    <location>
        <begin position="352"/>
        <end position="397"/>
    </location>
</feature>
<feature type="region of interest" description="Disordered" evidence="1">
    <location>
        <begin position="1025"/>
        <end position="1047"/>
    </location>
</feature>
<gene>
    <name evidence="3" type="primary">WBGene00117850</name>
</gene>
<proteinExistence type="predicted"/>
<feature type="compositionally biased region" description="Polar residues" evidence="1">
    <location>
        <begin position="194"/>
        <end position="212"/>
    </location>
</feature>
<feature type="region of interest" description="Disordered" evidence="1">
    <location>
        <begin position="95"/>
        <end position="117"/>
    </location>
</feature>
<accession>A0A8R1YMT9</accession>
<evidence type="ECO:0000313" key="3">
    <source>
        <dbReference type="EnsemblMetazoa" id="PPA28296.1"/>
    </source>
</evidence>
<feature type="region of interest" description="Disordered" evidence="1">
    <location>
        <begin position="181"/>
        <end position="212"/>
    </location>
</feature>
<reference evidence="4" key="1">
    <citation type="journal article" date="2008" name="Nat. Genet.">
        <title>The Pristionchus pacificus genome provides a unique perspective on nematode lifestyle and parasitism.</title>
        <authorList>
            <person name="Dieterich C."/>
            <person name="Clifton S.W."/>
            <person name="Schuster L.N."/>
            <person name="Chinwalla A."/>
            <person name="Delehaunty K."/>
            <person name="Dinkelacker I."/>
            <person name="Fulton L."/>
            <person name="Fulton R."/>
            <person name="Godfrey J."/>
            <person name="Minx P."/>
            <person name="Mitreva M."/>
            <person name="Roeseler W."/>
            <person name="Tian H."/>
            <person name="Witte H."/>
            <person name="Yang S.P."/>
            <person name="Wilson R.K."/>
            <person name="Sommer R.J."/>
        </authorList>
    </citation>
    <scope>NUCLEOTIDE SEQUENCE [LARGE SCALE GENOMIC DNA]</scope>
    <source>
        <strain evidence="4">PS312</strain>
    </source>
</reference>
<protein>
    <submittedName>
        <fullName evidence="3">Uncharacterized protein</fullName>
    </submittedName>
</protein>
<keyword evidence="2" id="KW-0732">Signal</keyword>
<name>A0A2A6B6B9_PRIPA</name>
<dbReference type="PANTHER" id="PTHR31895">
    <property type="entry name" value="PROTEIN CBG03177-RELATED"/>
    <property type="match status" value="1"/>
</dbReference>
<feature type="chain" id="PRO_5043512147" evidence="2">
    <location>
        <begin position="20"/>
        <end position="1548"/>
    </location>
</feature>
<dbReference type="Proteomes" id="UP000005239">
    <property type="component" value="Unassembled WGS sequence"/>
</dbReference>
<reference evidence="3" key="2">
    <citation type="submission" date="2022-06" db="UniProtKB">
        <authorList>
            <consortium name="EnsemblMetazoa"/>
        </authorList>
    </citation>
    <scope>IDENTIFICATION</scope>
    <source>
        <strain evidence="3">PS312</strain>
    </source>
</reference>
<feature type="compositionally biased region" description="Basic and acidic residues" evidence="1">
    <location>
        <begin position="1032"/>
        <end position="1047"/>
    </location>
</feature>
<sequence length="1548" mass="168875">MRIGRLALITVVFAAAVAAVEISREEEGEENPPKDRLRFHSLLQSSCACAPQPTTGDFPTCGCMPIRPSPNCQCTPVTTAENQCLCVSLTISISSSSPPTTTTTTTTAAPSTPPSTPPESNQCSCLPIAGPVCGCSSTLTGRNCNCAPVQHAPGGPCSCIASGSSTSEYVAELIRQLTQQLQPTGGGLPPRTPYSPQQVREASAPSANNGDTTMELRLQPIHDTPLPTPATFPPQPVARPAVLQWVETRNYMTPGGAPPAPVPASISVPSIFTVDSSTLTSGSQTVRPPLPSPSPPLPCLRPVCLTECRADCPQPVARICIEACQKSCEERCPAPSTTYSVPISTITMTTQAPSIQSSTISTSTTTANTPTSSTIPLPSPLPSSTTIDISIGQSVPSSTTHSQAQQIVVSMEVSECATRCSDRCSSECAQRSLDGCDTLCKITCEVSCSLPPPARSSNSSSSPVVSPLAVQQLQPSGLPVQLPQALPATAPSVAFTQGTQQPTQPPVAPLLYFPYTIAAQPPLASVVSVPSSPACPLACAQPSVPSPPPTPLQPVQQASSQQQQQQLLQQNMPIIRLTVDTSATVAPQPSEPSVVGRQCVVACLPECALECVVAHPSPSLPPSPSIPPPNKTVVDLGASLAQLCVAVPSCSPSCTPSCLEKTAISCAPDCVSACRTQCSAQQQPAASCAPACNADESLRYCESYTECVAVSRLEERLCMGNSRHRPYWLPSYHDPKQCHDKLKNDYKLLDHLEVEMEKKYTACLIEQTVPMTEEQSNGHRCSDHLIRDAPRFSFARTISYVPTNCFTGYEKRLDKECGRLKGCCAATFRCHHVLTDSEEARQINATRADLYKRAKGCERGESIEPLQLALEIASQNDEELSWTPKGNITFRIRDQETIARQESERKQAKESLEDAARLHRDETLKNVGQQGSIKINIHEERKWNADHAQRIHKPTRFDGHDSAPFSDGRLGEISRPFALDNESHLNKVIFGRGSRPRYQPDRSPKYILTKKINDLAIEMEKSADPKPTLTFPREEKSKEIRPPPSIEEHNRMFTEALKNDQALKEKLRLADRRNEDNTEKKVGDAIDSLLDASAASKMFDGEPITPSPEDLQSLDDDFFPTVTVKSAVTSGPVILVKDPKAKAGCRQVPKKAEPKPARLGEKTSEMLNFDKVMKEMGEDTDETSMKALKDVLDNFKSDVRGKLMEAKAHTDDRKVIDVLDALITNFDRAQEELENAKKQLDATFAPHDYPEDDAEIAGTICDPLLEAEHDDGSLERDEHNDKIVLKAGDEKLVIDNGNLVLEGRPEKVAKDEGVSPDQYKKELDDFKKAHHIDNTVVAERNETACDLYMRCRNQMHLALDGCAWRFAASRVLPTLAESAESLLYRGDDLCDPSDRPLYEQLYESVMTRNGRLKKCLAQVNEKFFATSVCLPFPVEVGMEYNSALLRVLSANYTTSSECFHDANLIQEKCTKLRMCCPNFDRCRDDTLDIAEEQAIISQTAKVNERKQECLRVKAKEQFQLTLRELLGKAGPDVLKKIRNKGFLHPARA</sequence>
<evidence type="ECO:0000256" key="1">
    <source>
        <dbReference type="SAM" id="MobiDB-lite"/>
    </source>
</evidence>
<feature type="region of interest" description="Disordered" evidence="1">
    <location>
        <begin position="540"/>
        <end position="564"/>
    </location>
</feature>
<feature type="compositionally biased region" description="Low complexity" evidence="1">
    <location>
        <begin position="553"/>
        <end position="564"/>
    </location>
</feature>